<dbReference type="InterPro" id="IPR002810">
    <property type="entry name" value="NfeD-like_C"/>
</dbReference>
<dbReference type="Proteomes" id="UP000092695">
    <property type="component" value="Chromosome"/>
</dbReference>
<dbReference type="GO" id="GO:0005886">
    <property type="term" value="C:plasma membrane"/>
    <property type="evidence" value="ECO:0007669"/>
    <property type="project" value="TreeGrafter"/>
</dbReference>
<dbReference type="KEGG" id="woc:BA177_16010"/>
<dbReference type="EMBL" id="CP016268">
    <property type="protein sequence ID" value="ANO52488.1"/>
    <property type="molecule type" value="Genomic_DNA"/>
</dbReference>
<organism evidence="7 8">
    <name type="scientific">Woeseia oceani</name>
    <dbReference type="NCBI Taxonomy" id="1548547"/>
    <lineage>
        <taxon>Bacteria</taxon>
        <taxon>Pseudomonadati</taxon>
        <taxon>Pseudomonadota</taxon>
        <taxon>Gammaproteobacteria</taxon>
        <taxon>Woeseiales</taxon>
        <taxon>Woeseiaceae</taxon>
        <taxon>Woeseia</taxon>
    </lineage>
</organism>
<feature type="transmembrane region" description="Helical" evidence="5">
    <location>
        <begin position="19"/>
        <end position="38"/>
    </location>
</feature>
<dbReference type="InterPro" id="IPR012340">
    <property type="entry name" value="NA-bd_OB-fold"/>
</dbReference>
<dbReference type="Pfam" id="PF01957">
    <property type="entry name" value="NfeD"/>
    <property type="match status" value="1"/>
</dbReference>
<evidence type="ECO:0000313" key="8">
    <source>
        <dbReference type="Proteomes" id="UP000092695"/>
    </source>
</evidence>
<evidence type="ECO:0000313" key="7">
    <source>
        <dbReference type="EMBL" id="ANO52488.1"/>
    </source>
</evidence>
<keyword evidence="4 5" id="KW-0472">Membrane</keyword>
<dbReference type="PANTHER" id="PTHR33507:SF3">
    <property type="entry name" value="INNER MEMBRANE PROTEIN YBBJ"/>
    <property type="match status" value="1"/>
</dbReference>
<evidence type="ECO:0000256" key="1">
    <source>
        <dbReference type="ARBA" id="ARBA00004141"/>
    </source>
</evidence>
<reference evidence="7 8" key="1">
    <citation type="submission" date="2016-06" db="EMBL/GenBank/DDBJ databases">
        <title>Complete genome sequence of a deep-branching marine Gamma Proteobacterium Woeseia oceani type strain XK5.</title>
        <authorList>
            <person name="Mu D."/>
            <person name="Du Z."/>
        </authorList>
    </citation>
    <scope>NUCLEOTIDE SEQUENCE [LARGE SCALE GENOMIC DNA]</scope>
    <source>
        <strain evidence="7 8">XK5</strain>
    </source>
</reference>
<feature type="domain" description="NfeD-like C-terminal" evidence="6">
    <location>
        <begin position="81"/>
        <end position="134"/>
    </location>
</feature>
<protein>
    <recommendedName>
        <fullName evidence="6">NfeD-like C-terminal domain-containing protein</fullName>
    </recommendedName>
</protein>
<evidence type="ECO:0000256" key="4">
    <source>
        <dbReference type="ARBA" id="ARBA00023136"/>
    </source>
</evidence>
<evidence type="ECO:0000256" key="3">
    <source>
        <dbReference type="ARBA" id="ARBA00022989"/>
    </source>
</evidence>
<dbReference type="InterPro" id="IPR052165">
    <property type="entry name" value="Membrane_assoc_protease"/>
</dbReference>
<keyword evidence="8" id="KW-1185">Reference proteome</keyword>
<feature type="transmembrane region" description="Helical" evidence="5">
    <location>
        <begin position="44"/>
        <end position="61"/>
    </location>
</feature>
<evidence type="ECO:0000256" key="5">
    <source>
        <dbReference type="SAM" id="Phobius"/>
    </source>
</evidence>
<evidence type="ECO:0000259" key="6">
    <source>
        <dbReference type="Pfam" id="PF01957"/>
    </source>
</evidence>
<sequence>MILGAVLFGAEMLAVDAQFYLVFIGLSAALVGVLALLGLTAPEWLQWLIFAGLALGSMFTFRRKLYEKIRGNVPGFKEGIAGEYIVIDTDLAVGAQGRTQFRGTDWTVVNSGGTTIAAGSRVPVTRNEGLTLYVSADPSPTP</sequence>
<accession>A0A193LJ63</accession>
<evidence type="ECO:0000256" key="2">
    <source>
        <dbReference type="ARBA" id="ARBA00022692"/>
    </source>
</evidence>
<dbReference type="AlphaFoldDB" id="A0A193LJ63"/>
<gene>
    <name evidence="7" type="ORF">BA177_16010</name>
</gene>
<keyword evidence="3 5" id="KW-1133">Transmembrane helix</keyword>
<proteinExistence type="predicted"/>
<dbReference type="PANTHER" id="PTHR33507">
    <property type="entry name" value="INNER MEMBRANE PROTEIN YBBJ"/>
    <property type="match status" value="1"/>
</dbReference>
<comment type="subcellular location">
    <subcellularLocation>
        <location evidence="1">Membrane</location>
        <topology evidence="1">Multi-pass membrane protein</topology>
    </subcellularLocation>
</comment>
<keyword evidence="2 5" id="KW-0812">Transmembrane</keyword>
<name>A0A193LJ63_9GAMM</name>
<dbReference type="STRING" id="1548547.BA177_16010"/>
<dbReference type="Gene3D" id="2.40.50.140">
    <property type="entry name" value="Nucleic acid-binding proteins"/>
    <property type="match status" value="1"/>
</dbReference>